<evidence type="ECO:0000313" key="1">
    <source>
        <dbReference type="EMBL" id="KAJ7384546.1"/>
    </source>
</evidence>
<dbReference type="EMBL" id="MU825886">
    <property type="protein sequence ID" value="KAJ7384546.1"/>
    <property type="molecule type" value="Genomic_DNA"/>
</dbReference>
<dbReference type="Proteomes" id="UP001163046">
    <property type="component" value="Unassembled WGS sequence"/>
</dbReference>
<dbReference type="AlphaFoldDB" id="A0A9W9ZN19"/>
<comment type="caution">
    <text evidence="1">The sequence shown here is derived from an EMBL/GenBank/DDBJ whole genome shotgun (WGS) entry which is preliminary data.</text>
</comment>
<dbReference type="OrthoDB" id="10251401at2759"/>
<protein>
    <submittedName>
        <fullName evidence="1">Uncharacterized protein</fullName>
    </submittedName>
</protein>
<sequence length="50" mass="5519">MNIALEQTEEYANGQSKQVQSWVIPNISAILSDFQTIGEGLVKKIEVLNA</sequence>
<name>A0A9W9ZN19_9CNID</name>
<organism evidence="1 2">
    <name type="scientific">Desmophyllum pertusum</name>
    <dbReference type="NCBI Taxonomy" id="174260"/>
    <lineage>
        <taxon>Eukaryota</taxon>
        <taxon>Metazoa</taxon>
        <taxon>Cnidaria</taxon>
        <taxon>Anthozoa</taxon>
        <taxon>Hexacorallia</taxon>
        <taxon>Scleractinia</taxon>
        <taxon>Caryophylliina</taxon>
        <taxon>Caryophylliidae</taxon>
        <taxon>Desmophyllum</taxon>
    </lineage>
</organism>
<evidence type="ECO:0000313" key="2">
    <source>
        <dbReference type="Proteomes" id="UP001163046"/>
    </source>
</evidence>
<accession>A0A9W9ZN19</accession>
<reference evidence="1" key="1">
    <citation type="submission" date="2023-01" db="EMBL/GenBank/DDBJ databases">
        <title>Genome assembly of the deep-sea coral Lophelia pertusa.</title>
        <authorList>
            <person name="Herrera S."/>
            <person name="Cordes E."/>
        </authorList>
    </citation>
    <scope>NUCLEOTIDE SEQUENCE</scope>
    <source>
        <strain evidence="1">USNM1676648</strain>
        <tissue evidence="1">Polyp</tissue>
    </source>
</reference>
<proteinExistence type="predicted"/>
<keyword evidence="2" id="KW-1185">Reference proteome</keyword>
<gene>
    <name evidence="1" type="ORF">OS493_021177</name>
</gene>